<proteinExistence type="predicted"/>
<sequence>MYLSFFFFFLFFFFFVCVRYFIIPFILTRFLRNNNLNFCNIFYAFMDIINLTRNFIVGTSENSPEPEQKTDEWRQNEWNKWEDKLEEEWGIFDENLEDETDELIKICENEWDTWFEGIKNKWTHFSENLDDQYKIEVLGESLKWNESSWKFWIKTDGREIIQKDLNNWIASKESYLYEWVSNQWVKWKSAKLQEWFNSKWKLEENEYWEKWEKKFNNLKNQTQEVKSKDYDKWLDWKNRTKQEFDQWHEWAEFKDNIYINHYWKKWKKWKNNKRNLFYGWVDSYVHKWIRDNKWMVLVKEIKELTETGDS</sequence>
<dbReference type="InterPro" id="IPR022089">
    <property type="entry name" value="Plasmodium-antigen_C"/>
</dbReference>
<organism evidence="3 4">
    <name type="scientific">Plasmodium gonderi</name>
    <dbReference type="NCBI Taxonomy" id="77519"/>
    <lineage>
        <taxon>Eukaryota</taxon>
        <taxon>Sar</taxon>
        <taxon>Alveolata</taxon>
        <taxon>Apicomplexa</taxon>
        <taxon>Aconoidasida</taxon>
        <taxon>Haemosporida</taxon>
        <taxon>Plasmodiidae</taxon>
        <taxon>Plasmodium</taxon>
        <taxon>Plasmodium (Plasmodium)</taxon>
    </lineage>
</organism>
<dbReference type="RefSeq" id="XP_028542678.1">
    <property type="nucleotide sequence ID" value="XM_028686877.1"/>
</dbReference>
<protein>
    <submittedName>
        <fullName evidence="3">Tryptophan-rich antigen</fullName>
    </submittedName>
</protein>
<comment type="caution">
    <text evidence="3">The sequence shown here is derived from an EMBL/GenBank/DDBJ whole genome shotgun (WGS) entry which is preliminary data.</text>
</comment>
<dbReference type="EMBL" id="BDQF01000008">
    <property type="protein sequence ID" value="GAW80089.1"/>
    <property type="molecule type" value="Genomic_DNA"/>
</dbReference>
<dbReference type="OMA" id="EWNKWED"/>
<gene>
    <name evidence="3" type="ORF">PGO_070040</name>
</gene>
<dbReference type="OrthoDB" id="380606at2759"/>
<accession>A0A1Y1JC36</accession>
<keyword evidence="1" id="KW-1133">Transmembrane helix</keyword>
<evidence type="ECO:0000313" key="4">
    <source>
        <dbReference type="Proteomes" id="UP000195521"/>
    </source>
</evidence>
<dbReference type="GeneID" id="39746802"/>
<name>A0A1Y1JC36_PLAGO</name>
<feature type="domain" description="Tryptophan/threonine-rich plasmodium antigen C-terminal" evidence="2">
    <location>
        <begin position="77"/>
        <end position="296"/>
    </location>
</feature>
<feature type="transmembrane region" description="Helical" evidence="1">
    <location>
        <begin position="6"/>
        <end position="27"/>
    </location>
</feature>
<evidence type="ECO:0000256" key="1">
    <source>
        <dbReference type="SAM" id="Phobius"/>
    </source>
</evidence>
<keyword evidence="1" id="KW-0472">Membrane</keyword>
<keyword evidence="4" id="KW-1185">Reference proteome</keyword>
<reference evidence="4" key="1">
    <citation type="submission" date="2017-04" db="EMBL/GenBank/DDBJ databases">
        <title>Plasmodium gonderi genome.</title>
        <authorList>
            <person name="Arisue N."/>
            <person name="Honma H."/>
            <person name="Kawai S."/>
            <person name="Tougan T."/>
            <person name="Tanabe K."/>
            <person name="Horii T."/>
        </authorList>
    </citation>
    <scope>NUCLEOTIDE SEQUENCE [LARGE SCALE GENOMIC DNA]</scope>
    <source>
        <strain evidence="4">ATCC 30045</strain>
    </source>
</reference>
<evidence type="ECO:0000259" key="2">
    <source>
        <dbReference type="Pfam" id="PF12319"/>
    </source>
</evidence>
<keyword evidence="1" id="KW-0812">Transmembrane</keyword>
<evidence type="ECO:0000313" key="3">
    <source>
        <dbReference type="EMBL" id="GAW80089.1"/>
    </source>
</evidence>
<dbReference type="Pfam" id="PF12319">
    <property type="entry name" value="TryThrA_C"/>
    <property type="match status" value="1"/>
</dbReference>
<dbReference type="AlphaFoldDB" id="A0A1Y1JC36"/>
<dbReference type="Proteomes" id="UP000195521">
    <property type="component" value="Unassembled WGS sequence"/>
</dbReference>